<accession>A0A173UIS5</accession>
<dbReference type="RefSeq" id="WP_055169701.1">
    <property type="nucleotide sequence ID" value="NZ_CYXX01000015.1"/>
</dbReference>
<dbReference type="Proteomes" id="UP000095453">
    <property type="component" value="Unassembled WGS sequence"/>
</dbReference>
<protein>
    <submittedName>
        <fullName evidence="1">Uncharacterized protein</fullName>
    </submittedName>
</protein>
<proteinExistence type="predicted"/>
<evidence type="ECO:0000313" key="2">
    <source>
        <dbReference type="Proteomes" id="UP000095453"/>
    </source>
</evidence>
<organism evidence="1 2">
    <name type="scientific">Roseburia inulinivorans</name>
    <dbReference type="NCBI Taxonomy" id="360807"/>
    <lineage>
        <taxon>Bacteria</taxon>
        <taxon>Bacillati</taxon>
        <taxon>Bacillota</taxon>
        <taxon>Clostridia</taxon>
        <taxon>Lachnospirales</taxon>
        <taxon>Lachnospiraceae</taxon>
        <taxon>Roseburia</taxon>
    </lineage>
</organism>
<sequence length="113" mass="13832">MEIIKCKVEEIIVKVGYSYKEKYSDKQLNILLNYWHFFDEKEKEIQELLGVSLESILYSKYYWCTQYKNRYNELYGKDVGIDQQQYKIIEEMTQRINDVDWSFIQMIEEGKNN</sequence>
<dbReference type="AlphaFoldDB" id="A0A173UIS5"/>
<gene>
    <name evidence="1" type="ORF">ERS852444_02096</name>
</gene>
<evidence type="ECO:0000313" key="1">
    <source>
        <dbReference type="EMBL" id="CUN14734.1"/>
    </source>
</evidence>
<dbReference type="EMBL" id="CYXX01000015">
    <property type="protein sequence ID" value="CUN14734.1"/>
    <property type="molecule type" value="Genomic_DNA"/>
</dbReference>
<reference evidence="1 2" key="1">
    <citation type="submission" date="2015-09" db="EMBL/GenBank/DDBJ databases">
        <authorList>
            <consortium name="Pathogen Informatics"/>
        </authorList>
    </citation>
    <scope>NUCLEOTIDE SEQUENCE [LARGE SCALE GENOMIC DNA]</scope>
    <source>
        <strain evidence="1 2">2789STDY5608887</strain>
    </source>
</reference>
<name>A0A173UIS5_9FIRM</name>